<dbReference type="PANTHER" id="PTHR37398:SF3">
    <property type="entry name" value="GLYCOSIDE HYDROLASE FAMILY 5 DOMAIN-CONTAINING PROTEIN"/>
    <property type="match status" value="1"/>
</dbReference>
<name>A0A6A0HB55_HYAAZ</name>
<dbReference type="EMBL" id="JQDR03003121">
    <property type="protein sequence ID" value="KAA0202739.1"/>
    <property type="molecule type" value="Genomic_DNA"/>
</dbReference>
<dbReference type="AlphaFoldDB" id="A0A6A0HB55"/>
<reference evidence="2" key="3">
    <citation type="submission" date="2019-06" db="EMBL/GenBank/DDBJ databases">
        <authorList>
            <person name="Poynton C."/>
            <person name="Hasenbein S."/>
            <person name="Benoit J.B."/>
            <person name="Sepulveda M.S."/>
            <person name="Poelchau M.F."/>
            <person name="Murali S.C."/>
            <person name="Chen S."/>
            <person name="Glastad K.M."/>
            <person name="Werren J.H."/>
            <person name="Vineis J.H."/>
            <person name="Bowen J.L."/>
            <person name="Friedrich M."/>
            <person name="Jones J."/>
            <person name="Robertson H.M."/>
            <person name="Feyereisen R."/>
            <person name="Mechler-Hickson A."/>
            <person name="Mathers N."/>
            <person name="Lee C.E."/>
            <person name="Colbourne J.K."/>
            <person name="Biales A."/>
            <person name="Johnston J.S."/>
            <person name="Wellborn G.A."/>
            <person name="Rosendale A.J."/>
            <person name="Cridge A.G."/>
            <person name="Munoz-Torres M.C."/>
            <person name="Bain P.A."/>
            <person name="Manny A.R."/>
            <person name="Major K.M."/>
            <person name="Lambert F.N."/>
            <person name="Vulpe C.D."/>
            <person name="Tuck P."/>
            <person name="Blalock B.J."/>
            <person name="Lin Y.-Y."/>
            <person name="Smith M.E."/>
            <person name="Ochoa-Acuna H."/>
            <person name="Chen M.-J.M."/>
            <person name="Childers C.P."/>
            <person name="Qu J."/>
            <person name="Dugan S."/>
            <person name="Lee S.L."/>
            <person name="Chao H."/>
            <person name="Dinh H."/>
            <person name="Han Y."/>
            <person name="Doddapaneni H."/>
            <person name="Worley K.C."/>
            <person name="Muzny D.M."/>
            <person name="Gibbs R.A."/>
            <person name="Richards S."/>
        </authorList>
    </citation>
    <scope>NUCLEOTIDE SEQUENCE</scope>
    <source>
        <strain evidence="2">HAZT.00-mixed</strain>
        <tissue evidence="2">Whole organism</tissue>
    </source>
</reference>
<dbReference type="InterPro" id="IPR017853">
    <property type="entry name" value="GH"/>
</dbReference>
<feature type="signal peptide" evidence="1">
    <location>
        <begin position="1"/>
        <end position="17"/>
    </location>
</feature>
<dbReference type="Gene3D" id="3.20.20.80">
    <property type="entry name" value="Glycosidases"/>
    <property type="match status" value="1"/>
</dbReference>
<evidence type="ECO:0000256" key="1">
    <source>
        <dbReference type="SAM" id="SignalP"/>
    </source>
</evidence>
<gene>
    <name evidence="2" type="primary">GH5</name>
    <name evidence="2" type="ORF">HAZT_HAZT000233</name>
</gene>
<keyword evidence="2" id="KW-0378">Hydrolase</keyword>
<sequence length="289" mass="31052">MKAFLIIAACLAASASAVKLTVSGSSLMYGGEKVYLSGANAAWNSYGYDFGNGGYDGSLETWLAEVKAAGGNSFRIWVHVEGYSTPNFDSDGYVTACDRTGDFINDVKKFLDAAQANDILVTLTLWNGAVMGNQAYINLPLASALSGHPALAAYEAINEPEGSVRVESNSNSCYDTTVIGQSGAGWTGVGIPMERFLTFIGKQNIVIKQNDPSALVTLGSWGEFKLYAVYENINEIRNKEVSASDYKLDRPIVIGEFASVCSLNTPLSDLHNYAYSHGYAVSYICIIMI</sequence>
<reference evidence="2" key="2">
    <citation type="journal article" date="2018" name="Environ. Sci. Technol.">
        <title>The Toxicogenome of Hyalella azteca: A Model for Sediment Ecotoxicology and Evolutionary Toxicology.</title>
        <authorList>
            <person name="Poynton H.C."/>
            <person name="Hasenbein S."/>
            <person name="Benoit J.B."/>
            <person name="Sepulveda M.S."/>
            <person name="Poelchau M.F."/>
            <person name="Hughes D.S.T."/>
            <person name="Murali S.C."/>
            <person name="Chen S."/>
            <person name="Glastad K.M."/>
            <person name="Goodisman M.A.D."/>
            <person name="Werren J.H."/>
            <person name="Vineis J.H."/>
            <person name="Bowen J.L."/>
            <person name="Friedrich M."/>
            <person name="Jones J."/>
            <person name="Robertson H.M."/>
            <person name="Feyereisen R."/>
            <person name="Mechler-Hickson A."/>
            <person name="Mathers N."/>
            <person name="Lee C.E."/>
            <person name="Colbourne J.K."/>
            <person name="Biales A."/>
            <person name="Johnston J.S."/>
            <person name="Wellborn G.A."/>
            <person name="Rosendale A.J."/>
            <person name="Cridge A.G."/>
            <person name="Munoz-Torres M.C."/>
            <person name="Bain P.A."/>
            <person name="Manny A.R."/>
            <person name="Major K.M."/>
            <person name="Lambert F.N."/>
            <person name="Vulpe C.D."/>
            <person name="Tuck P."/>
            <person name="Blalock B.J."/>
            <person name="Lin Y.Y."/>
            <person name="Smith M.E."/>
            <person name="Ochoa-Acuna H."/>
            <person name="Chen M.M."/>
            <person name="Childers C.P."/>
            <person name="Qu J."/>
            <person name="Dugan S."/>
            <person name="Lee S.L."/>
            <person name="Chao H."/>
            <person name="Dinh H."/>
            <person name="Han Y."/>
            <person name="Doddapaneni H."/>
            <person name="Worley K.C."/>
            <person name="Muzny D.M."/>
            <person name="Gibbs R.A."/>
            <person name="Richards S."/>
        </authorList>
    </citation>
    <scope>NUCLEOTIDE SEQUENCE</scope>
    <source>
        <strain evidence="2">HAZT.00-mixed</strain>
        <tissue evidence="2">Whole organism</tissue>
    </source>
</reference>
<accession>A0A6A0HB55</accession>
<reference evidence="2" key="1">
    <citation type="submission" date="2014-08" db="EMBL/GenBank/DDBJ databases">
        <authorList>
            <person name="Murali S."/>
            <person name="Richards S."/>
            <person name="Bandaranaike D."/>
            <person name="Bellair M."/>
            <person name="Blankenburg K."/>
            <person name="Chao H."/>
            <person name="Dinh H."/>
            <person name="Doddapaneni H."/>
            <person name="Dugan-Rocha S."/>
            <person name="Elkadiri S."/>
            <person name="Gnanaolivu R."/>
            <person name="Hughes D."/>
            <person name="Lee S."/>
            <person name="Li M."/>
            <person name="Ming W."/>
            <person name="Munidasa M."/>
            <person name="Muniz J."/>
            <person name="Nguyen L."/>
            <person name="Osuji N."/>
            <person name="Pu L.-L."/>
            <person name="Puazo M."/>
            <person name="Skinner E."/>
            <person name="Qu C."/>
            <person name="Quiroz J."/>
            <person name="Raj R."/>
            <person name="Weissenberger G."/>
            <person name="Xin Y."/>
            <person name="Zou X."/>
            <person name="Han Y."/>
            <person name="Worley K."/>
            <person name="Muzny D."/>
            <person name="Gibbs R."/>
        </authorList>
    </citation>
    <scope>NUCLEOTIDE SEQUENCE</scope>
    <source>
        <strain evidence="2">HAZT.00-mixed</strain>
        <tissue evidence="2">Whole organism</tissue>
    </source>
</reference>
<dbReference type="OrthoDB" id="406631at2759"/>
<comment type="caution">
    <text evidence="2">The sequence shown here is derived from an EMBL/GenBank/DDBJ whole genome shotgun (WGS) entry which is preliminary data.</text>
</comment>
<dbReference type="Proteomes" id="UP000711488">
    <property type="component" value="Unassembled WGS sequence"/>
</dbReference>
<proteinExistence type="predicted"/>
<protein>
    <submittedName>
        <fullName evidence="2">Glycosyl Hydrolase 5</fullName>
    </submittedName>
</protein>
<evidence type="ECO:0000313" key="2">
    <source>
        <dbReference type="EMBL" id="KAA0202739.1"/>
    </source>
</evidence>
<dbReference type="GO" id="GO:0016787">
    <property type="term" value="F:hydrolase activity"/>
    <property type="evidence" value="ECO:0007669"/>
    <property type="project" value="UniProtKB-KW"/>
</dbReference>
<organism evidence="2">
    <name type="scientific">Hyalella azteca</name>
    <name type="common">Amphipod</name>
    <dbReference type="NCBI Taxonomy" id="294128"/>
    <lineage>
        <taxon>Eukaryota</taxon>
        <taxon>Metazoa</taxon>
        <taxon>Ecdysozoa</taxon>
        <taxon>Arthropoda</taxon>
        <taxon>Crustacea</taxon>
        <taxon>Multicrustacea</taxon>
        <taxon>Malacostraca</taxon>
        <taxon>Eumalacostraca</taxon>
        <taxon>Peracarida</taxon>
        <taxon>Amphipoda</taxon>
        <taxon>Senticaudata</taxon>
        <taxon>Talitrida</taxon>
        <taxon>Talitroidea</taxon>
        <taxon>Hyalellidae</taxon>
        <taxon>Hyalella</taxon>
    </lineage>
</organism>
<feature type="chain" id="PRO_5025613265" evidence="1">
    <location>
        <begin position="18"/>
        <end position="289"/>
    </location>
</feature>
<dbReference type="SUPFAM" id="SSF51445">
    <property type="entry name" value="(Trans)glycosidases"/>
    <property type="match status" value="1"/>
</dbReference>
<dbReference type="PANTHER" id="PTHR37398">
    <property type="entry name" value="ENDO-BETA-1,4-MANNANASE"/>
    <property type="match status" value="1"/>
</dbReference>
<keyword evidence="1" id="KW-0732">Signal</keyword>